<dbReference type="AlphaFoldDB" id="A0AA35PDZ9"/>
<reference evidence="11" key="1">
    <citation type="submission" date="2022-12" db="EMBL/GenBank/DDBJ databases">
        <authorList>
            <person name="Alioto T."/>
            <person name="Alioto T."/>
            <person name="Gomez Garrido J."/>
        </authorList>
    </citation>
    <scope>NUCLEOTIDE SEQUENCE</scope>
</reference>
<dbReference type="CDD" id="cd15868">
    <property type="entry name" value="R-SNARE_VAMP8"/>
    <property type="match status" value="1"/>
</dbReference>
<dbReference type="Proteomes" id="UP001178461">
    <property type="component" value="Chromosome 9"/>
</dbReference>
<evidence type="ECO:0000256" key="8">
    <source>
        <dbReference type="PROSITE-ProRule" id="PRU00290"/>
    </source>
</evidence>
<comment type="subcellular location">
    <subcellularLocation>
        <location evidence="7">Endomembrane system</location>
        <topology evidence="7">Single-pass type IV membrane protein</topology>
    </subcellularLocation>
</comment>
<protein>
    <submittedName>
        <fullName evidence="11">Vesicle-associated membrane 8-like</fullName>
    </submittedName>
</protein>
<evidence type="ECO:0000256" key="2">
    <source>
        <dbReference type="ARBA" id="ARBA00022448"/>
    </source>
</evidence>
<name>A0AA35PDZ9_9SAUR</name>
<dbReference type="PRINTS" id="PR00219">
    <property type="entry name" value="SYNAPTOBREVN"/>
</dbReference>
<dbReference type="FunFam" id="1.20.5.110:FF:000004">
    <property type="entry name" value="Vesicle-associated membrane protein 7"/>
    <property type="match status" value="1"/>
</dbReference>
<organism evidence="11 12">
    <name type="scientific">Podarcis lilfordi</name>
    <name type="common">Lilford's wall lizard</name>
    <dbReference type="NCBI Taxonomy" id="74358"/>
    <lineage>
        <taxon>Eukaryota</taxon>
        <taxon>Metazoa</taxon>
        <taxon>Chordata</taxon>
        <taxon>Craniata</taxon>
        <taxon>Vertebrata</taxon>
        <taxon>Euteleostomi</taxon>
        <taxon>Lepidosauria</taxon>
        <taxon>Squamata</taxon>
        <taxon>Bifurcata</taxon>
        <taxon>Unidentata</taxon>
        <taxon>Episquamata</taxon>
        <taxon>Laterata</taxon>
        <taxon>Lacertibaenia</taxon>
        <taxon>Lacertidae</taxon>
        <taxon>Podarcis</taxon>
    </lineage>
</organism>
<keyword evidence="5 9" id="KW-1133">Transmembrane helix</keyword>
<dbReference type="InterPro" id="IPR001388">
    <property type="entry name" value="Synaptobrevin-like"/>
</dbReference>
<keyword evidence="2" id="KW-0813">Transport</keyword>
<feature type="transmembrane region" description="Helical" evidence="9">
    <location>
        <begin position="76"/>
        <end position="99"/>
    </location>
</feature>
<evidence type="ECO:0000256" key="3">
    <source>
        <dbReference type="ARBA" id="ARBA00022692"/>
    </source>
</evidence>
<dbReference type="InterPro" id="IPR042855">
    <property type="entry name" value="V_SNARE_CC"/>
</dbReference>
<evidence type="ECO:0000256" key="5">
    <source>
        <dbReference type="ARBA" id="ARBA00022989"/>
    </source>
</evidence>
<dbReference type="GO" id="GO:0005737">
    <property type="term" value="C:cytoplasm"/>
    <property type="evidence" value="ECO:0007669"/>
    <property type="project" value="UniProtKB-ARBA"/>
</dbReference>
<dbReference type="PIRSF" id="PIRSF005409">
    <property type="entry name" value="Synaptobrevin_euk"/>
    <property type="match status" value="1"/>
</dbReference>
<gene>
    <name evidence="11" type="ORF">PODLI_1B002581</name>
</gene>
<dbReference type="EMBL" id="OX395134">
    <property type="protein sequence ID" value="CAI5784764.1"/>
    <property type="molecule type" value="Genomic_DNA"/>
</dbReference>
<dbReference type="GO" id="GO:0016020">
    <property type="term" value="C:membrane"/>
    <property type="evidence" value="ECO:0007669"/>
    <property type="project" value="InterPro"/>
</dbReference>
<keyword evidence="4" id="KW-0653">Protein transport</keyword>
<dbReference type="Gene3D" id="1.20.5.110">
    <property type="match status" value="1"/>
</dbReference>
<evidence type="ECO:0000256" key="7">
    <source>
        <dbReference type="ARBA" id="ARBA00046280"/>
    </source>
</evidence>
<keyword evidence="12" id="KW-1185">Reference proteome</keyword>
<dbReference type="SUPFAM" id="SSF58038">
    <property type="entry name" value="SNARE fusion complex"/>
    <property type="match status" value="1"/>
</dbReference>
<evidence type="ECO:0000313" key="12">
    <source>
        <dbReference type="Proteomes" id="UP001178461"/>
    </source>
</evidence>
<keyword evidence="3 9" id="KW-0812">Transmembrane</keyword>
<accession>A0AA35PDZ9</accession>
<dbReference type="InterPro" id="IPR016444">
    <property type="entry name" value="Synaptobrevin/VAMP"/>
</dbReference>
<dbReference type="Pfam" id="PF00957">
    <property type="entry name" value="Synaptobrevin"/>
    <property type="match status" value="1"/>
</dbReference>
<keyword evidence="6 9" id="KW-0472">Membrane</keyword>
<proteinExistence type="inferred from homology"/>
<sequence length="101" mass="11385">MMAFDQKHGDAAISTLQVQVDDVKNVMSQNIEKVLDREERLSELADRSDDLQTAAHGFQKTSTKISRKMWWKNTKMIIIIVSVVLVIVVFIILLATGTIPT</sequence>
<comment type="similarity">
    <text evidence="1">Belongs to the synaptobrevin family.</text>
</comment>
<keyword evidence="8" id="KW-0175">Coiled coil</keyword>
<evidence type="ECO:0000259" key="10">
    <source>
        <dbReference type="PROSITE" id="PS50892"/>
    </source>
</evidence>
<dbReference type="PANTHER" id="PTHR45701">
    <property type="entry name" value="SYNAPTOBREVIN FAMILY MEMBER"/>
    <property type="match status" value="1"/>
</dbReference>
<dbReference type="GO" id="GO:0015031">
    <property type="term" value="P:protein transport"/>
    <property type="evidence" value="ECO:0007669"/>
    <property type="project" value="UniProtKB-KW"/>
</dbReference>
<evidence type="ECO:0000256" key="9">
    <source>
        <dbReference type="SAM" id="Phobius"/>
    </source>
</evidence>
<evidence type="ECO:0000256" key="1">
    <source>
        <dbReference type="ARBA" id="ARBA00008025"/>
    </source>
</evidence>
<dbReference type="GO" id="GO:0016192">
    <property type="term" value="P:vesicle-mediated transport"/>
    <property type="evidence" value="ECO:0007669"/>
    <property type="project" value="InterPro"/>
</dbReference>
<evidence type="ECO:0000256" key="6">
    <source>
        <dbReference type="ARBA" id="ARBA00023136"/>
    </source>
</evidence>
<evidence type="ECO:0000256" key="4">
    <source>
        <dbReference type="ARBA" id="ARBA00022927"/>
    </source>
</evidence>
<dbReference type="GO" id="GO:0012505">
    <property type="term" value="C:endomembrane system"/>
    <property type="evidence" value="ECO:0007669"/>
    <property type="project" value="UniProtKB-SubCell"/>
</dbReference>
<dbReference type="PROSITE" id="PS00417">
    <property type="entry name" value="SYNAPTOBREVIN"/>
    <property type="match status" value="1"/>
</dbReference>
<feature type="domain" description="V-SNARE coiled-coil homology" evidence="10">
    <location>
        <begin position="12"/>
        <end position="72"/>
    </location>
</feature>
<evidence type="ECO:0000313" key="11">
    <source>
        <dbReference type="EMBL" id="CAI5784764.1"/>
    </source>
</evidence>
<dbReference type="PROSITE" id="PS50892">
    <property type="entry name" value="V_SNARE"/>
    <property type="match status" value="1"/>
</dbReference>